<keyword evidence="3" id="KW-0418">Kinase</keyword>
<reference evidence="6" key="2">
    <citation type="submission" date="2015-06" db="UniProtKB">
        <authorList>
            <consortium name="EnsemblMetazoa"/>
        </authorList>
    </citation>
    <scope>IDENTIFICATION</scope>
</reference>
<dbReference type="PROSITE" id="PS50011">
    <property type="entry name" value="PROTEIN_KINASE_DOM"/>
    <property type="match status" value="1"/>
</dbReference>
<dbReference type="Proteomes" id="UP000015102">
    <property type="component" value="Unassembled WGS sequence"/>
</dbReference>
<organism evidence="6 7">
    <name type="scientific">Megaselia scalaris</name>
    <name type="common">Humpbacked fly</name>
    <name type="synonym">Phora scalaris</name>
    <dbReference type="NCBI Taxonomy" id="36166"/>
    <lineage>
        <taxon>Eukaryota</taxon>
        <taxon>Metazoa</taxon>
        <taxon>Ecdysozoa</taxon>
        <taxon>Arthropoda</taxon>
        <taxon>Hexapoda</taxon>
        <taxon>Insecta</taxon>
        <taxon>Pterygota</taxon>
        <taxon>Neoptera</taxon>
        <taxon>Endopterygota</taxon>
        <taxon>Diptera</taxon>
        <taxon>Brachycera</taxon>
        <taxon>Muscomorpha</taxon>
        <taxon>Platypezoidea</taxon>
        <taxon>Phoridae</taxon>
        <taxon>Megaseliini</taxon>
        <taxon>Megaselia</taxon>
    </lineage>
</organism>
<dbReference type="SUPFAM" id="SSF56112">
    <property type="entry name" value="Protein kinase-like (PK-like)"/>
    <property type="match status" value="1"/>
</dbReference>
<dbReference type="PANTHER" id="PTHR43289">
    <property type="entry name" value="MITOGEN-ACTIVATED PROTEIN KINASE KINASE KINASE 20-RELATED"/>
    <property type="match status" value="1"/>
</dbReference>
<keyword evidence="7" id="KW-1185">Reference proteome</keyword>
<evidence type="ECO:0000256" key="4">
    <source>
        <dbReference type="ARBA" id="ARBA00022840"/>
    </source>
</evidence>
<dbReference type="Gene3D" id="1.10.510.10">
    <property type="entry name" value="Transferase(Phosphotransferase) domain 1"/>
    <property type="match status" value="1"/>
</dbReference>
<dbReference type="PANTHER" id="PTHR43289:SF14">
    <property type="entry name" value="LYMPHOKINE-ACTIVATED KILLER T-CELL-ORIGINATED PROTEIN KINASE"/>
    <property type="match status" value="1"/>
</dbReference>
<feature type="domain" description="Protein kinase" evidence="5">
    <location>
        <begin position="7"/>
        <end position="212"/>
    </location>
</feature>
<evidence type="ECO:0000256" key="2">
    <source>
        <dbReference type="ARBA" id="ARBA00022741"/>
    </source>
</evidence>
<dbReference type="PROSITE" id="PS00108">
    <property type="entry name" value="PROTEIN_KINASE_ST"/>
    <property type="match status" value="1"/>
</dbReference>
<dbReference type="EnsemblMetazoa" id="MESCA012264-RA">
    <property type="protein sequence ID" value="MESCA012264-PA"/>
    <property type="gene ID" value="MESCA012264"/>
</dbReference>
<sequence>PLKIPASPMMKTLGYGTGVSVYKYERSRNRSPWAIKNHQKFSNDSSFKAKFQNEAEILRKLNHPNIIGFRANANTLALECGGKSLGDMLEERIEDGLGKLPADNINKVNIDILTALDYLHTKALILHADVKSYNILVNGDFEVCKLCDFGVSLPLKEDGTVNFVERPDLKYIGTPAWCAPEALDECDIIDVKSDIFSFGMVIYEMLAGIPPH</sequence>
<evidence type="ECO:0000313" key="6">
    <source>
        <dbReference type="EnsemblMetazoa" id="MESCA012264-PA"/>
    </source>
</evidence>
<dbReference type="AlphaFoldDB" id="T1H6D1"/>
<accession>T1H6D1</accession>
<dbReference type="InterPro" id="IPR000719">
    <property type="entry name" value="Prot_kinase_dom"/>
</dbReference>
<evidence type="ECO:0000256" key="3">
    <source>
        <dbReference type="ARBA" id="ARBA00022777"/>
    </source>
</evidence>
<name>T1H6D1_MEGSC</name>
<dbReference type="InterPro" id="IPR008271">
    <property type="entry name" value="Ser/Thr_kinase_AS"/>
</dbReference>
<evidence type="ECO:0000313" key="7">
    <source>
        <dbReference type="Proteomes" id="UP000015102"/>
    </source>
</evidence>
<keyword evidence="4" id="KW-0067">ATP-binding</keyword>
<dbReference type="STRING" id="36166.T1H6D1"/>
<reference evidence="7" key="1">
    <citation type="submission" date="2013-02" db="EMBL/GenBank/DDBJ databases">
        <authorList>
            <person name="Hughes D."/>
        </authorList>
    </citation>
    <scope>NUCLEOTIDE SEQUENCE</scope>
    <source>
        <strain>Durham</strain>
        <strain evidence="7">NC isolate 2 -- Noor lab</strain>
    </source>
</reference>
<evidence type="ECO:0000256" key="1">
    <source>
        <dbReference type="ARBA" id="ARBA00022679"/>
    </source>
</evidence>
<protein>
    <recommendedName>
        <fullName evidence="5">Protein kinase domain-containing protein</fullName>
    </recommendedName>
</protein>
<dbReference type="InterPro" id="IPR011009">
    <property type="entry name" value="Kinase-like_dom_sf"/>
</dbReference>
<dbReference type="GO" id="GO:0005524">
    <property type="term" value="F:ATP binding"/>
    <property type="evidence" value="ECO:0007669"/>
    <property type="project" value="UniProtKB-KW"/>
</dbReference>
<dbReference type="SMART" id="SM00220">
    <property type="entry name" value="S_TKc"/>
    <property type="match status" value="1"/>
</dbReference>
<keyword evidence="1" id="KW-0808">Transferase</keyword>
<proteinExistence type="predicted"/>
<dbReference type="HOGENOM" id="CLU_044128_0_0_1"/>
<keyword evidence="2" id="KW-0547">Nucleotide-binding</keyword>
<dbReference type="OMA" id="MIMDIAH"/>
<dbReference type="Pfam" id="PF00069">
    <property type="entry name" value="Pkinase"/>
    <property type="match status" value="1"/>
</dbReference>
<dbReference type="GO" id="GO:0004674">
    <property type="term" value="F:protein serine/threonine kinase activity"/>
    <property type="evidence" value="ECO:0007669"/>
    <property type="project" value="TreeGrafter"/>
</dbReference>
<evidence type="ECO:0000259" key="5">
    <source>
        <dbReference type="PROSITE" id="PS50011"/>
    </source>
</evidence>